<protein>
    <submittedName>
        <fullName evidence="1">Uncharacterized protein</fullName>
    </submittedName>
</protein>
<sequence>MSVAWTTRVYCATLWRKRTTSSPRFHGNRSIFRVKKNQKKKINLAVQNGNTFLPFPWRRSSGKTFLPFPWRRSRGNTFIPFPWRRSGNTFLPRSSGKTFLLFPWRRSSGKTFLPQNGNTFLPFPWRRSSGKTFLPLSWRQSQNSF</sequence>
<proteinExistence type="predicted"/>
<dbReference type="AlphaFoldDB" id="A0A672FLE9"/>
<name>A0A672FLE9_SALFA</name>
<keyword evidence="2" id="KW-1185">Reference proteome</keyword>
<dbReference type="Proteomes" id="UP000472267">
    <property type="component" value="Unassembled WGS sequence"/>
</dbReference>
<evidence type="ECO:0000313" key="1">
    <source>
        <dbReference type="Ensembl" id="ENSSFAP00005007388.1"/>
    </source>
</evidence>
<organism evidence="1 2">
    <name type="scientific">Salarias fasciatus</name>
    <name type="common">Jewelled blenny</name>
    <name type="synonym">Blennius fasciatus</name>
    <dbReference type="NCBI Taxonomy" id="181472"/>
    <lineage>
        <taxon>Eukaryota</taxon>
        <taxon>Metazoa</taxon>
        <taxon>Chordata</taxon>
        <taxon>Craniata</taxon>
        <taxon>Vertebrata</taxon>
        <taxon>Euteleostomi</taxon>
        <taxon>Actinopterygii</taxon>
        <taxon>Neopterygii</taxon>
        <taxon>Teleostei</taxon>
        <taxon>Neoteleostei</taxon>
        <taxon>Acanthomorphata</taxon>
        <taxon>Ovalentaria</taxon>
        <taxon>Blenniimorphae</taxon>
        <taxon>Blenniiformes</taxon>
        <taxon>Blennioidei</taxon>
        <taxon>Blenniidae</taxon>
        <taxon>Salariinae</taxon>
        <taxon>Salarias</taxon>
    </lineage>
</organism>
<reference evidence="1" key="2">
    <citation type="submission" date="2025-09" db="UniProtKB">
        <authorList>
            <consortium name="Ensembl"/>
        </authorList>
    </citation>
    <scope>IDENTIFICATION</scope>
</reference>
<reference evidence="1" key="1">
    <citation type="submission" date="2025-08" db="UniProtKB">
        <authorList>
            <consortium name="Ensembl"/>
        </authorList>
    </citation>
    <scope>IDENTIFICATION</scope>
</reference>
<evidence type="ECO:0000313" key="2">
    <source>
        <dbReference type="Proteomes" id="UP000472267"/>
    </source>
</evidence>
<dbReference type="Ensembl" id="ENSSFAT00005007771.1">
    <property type="protein sequence ID" value="ENSSFAP00005007388.1"/>
    <property type="gene ID" value="ENSSFAG00005004379.1"/>
</dbReference>
<accession>A0A672FLE9</accession>